<dbReference type="GO" id="GO:0034657">
    <property type="term" value="C:GID complex"/>
    <property type="evidence" value="ECO:0007669"/>
    <property type="project" value="TreeGrafter"/>
</dbReference>
<dbReference type="OrthoDB" id="972532at2759"/>
<dbReference type="PROSITE" id="PS50082">
    <property type="entry name" value="WD_REPEATS_2"/>
    <property type="match status" value="4"/>
</dbReference>
<evidence type="ECO:0000313" key="5">
    <source>
        <dbReference type="Proteomes" id="UP000623467"/>
    </source>
</evidence>
<sequence length="349" mass="38703">MGYPCVATAILEAHTDQVWILEWNHEGNFLASASYDKSVIIWGVGLEQKWEKRDLLPHPYPVVSLAWSPDDSILLAGTEHHIKMWYTKTGICLRTLEEHSEPVSALAWLPDDSGFLSAGLDFKIVLWSTEGQKRDIWGVLPVRVVHMVITPDFTRLLAIGTRPSAPVDLRTENDSTSVGALKGSMASPPSEDGHQFLVFDIATRRNESLILFEGELTSLTVSANSQYALVGRCPNDLQLWDLNLGHLVRTYTGHKQSKDIIRSCFGDLDSNIVLSGSEDGKIYVWNRDTGALLEVLEGHGEGSVNCVACNPRNPRIFASCSDDSTVRVWEAPRDMLLKFTDSSANPNEV</sequence>
<accession>A0A8H7D6Y1</accession>
<dbReference type="InterPro" id="IPR036322">
    <property type="entry name" value="WD40_repeat_dom_sf"/>
</dbReference>
<dbReference type="Gene3D" id="2.130.10.10">
    <property type="entry name" value="YVTN repeat-like/Quinoprotein amine dehydrogenase"/>
    <property type="match status" value="2"/>
</dbReference>
<evidence type="ECO:0000256" key="3">
    <source>
        <dbReference type="PROSITE-ProRule" id="PRU00221"/>
    </source>
</evidence>
<feature type="repeat" description="WD" evidence="3">
    <location>
        <begin position="96"/>
        <end position="130"/>
    </location>
</feature>
<dbReference type="SMART" id="SM00320">
    <property type="entry name" value="WD40"/>
    <property type="match status" value="6"/>
</dbReference>
<gene>
    <name evidence="4" type="ORF">MSAN_01022700</name>
</gene>
<dbReference type="GO" id="GO:0043161">
    <property type="term" value="P:proteasome-mediated ubiquitin-dependent protein catabolic process"/>
    <property type="evidence" value="ECO:0007669"/>
    <property type="project" value="TreeGrafter"/>
</dbReference>
<reference evidence="4" key="1">
    <citation type="submission" date="2020-05" db="EMBL/GenBank/DDBJ databases">
        <title>Mycena genomes resolve the evolution of fungal bioluminescence.</title>
        <authorList>
            <person name="Tsai I.J."/>
        </authorList>
    </citation>
    <scope>NUCLEOTIDE SEQUENCE</scope>
    <source>
        <strain evidence="4">160909Yilan</strain>
    </source>
</reference>
<feature type="repeat" description="WD" evidence="3">
    <location>
        <begin position="11"/>
        <end position="42"/>
    </location>
</feature>
<protein>
    <submittedName>
        <fullName evidence="4">WD-domain-containing protein</fullName>
    </submittedName>
</protein>
<feature type="repeat" description="WD" evidence="3">
    <location>
        <begin position="55"/>
        <end position="95"/>
    </location>
</feature>
<keyword evidence="1 3" id="KW-0853">WD repeat</keyword>
<proteinExistence type="predicted"/>
<evidence type="ECO:0000256" key="2">
    <source>
        <dbReference type="ARBA" id="ARBA00022737"/>
    </source>
</evidence>
<feature type="repeat" description="WD" evidence="3">
    <location>
        <begin position="269"/>
        <end position="295"/>
    </location>
</feature>
<organism evidence="4 5">
    <name type="scientific">Mycena sanguinolenta</name>
    <dbReference type="NCBI Taxonomy" id="230812"/>
    <lineage>
        <taxon>Eukaryota</taxon>
        <taxon>Fungi</taxon>
        <taxon>Dikarya</taxon>
        <taxon>Basidiomycota</taxon>
        <taxon>Agaricomycotina</taxon>
        <taxon>Agaricomycetes</taxon>
        <taxon>Agaricomycetidae</taxon>
        <taxon>Agaricales</taxon>
        <taxon>Marasmiineae</taxon>
        <taxon>Mycenaceae</taxon>
        <taxon>Mycena</taxon>
    </lineage>
</organism>
<evidence type="ECO:0000313" key="4">
    <source>
        <dbReference type="EMBL" id="KAF7363655.1"/>
    </source>
</evidence>
<dbReference type="PANTHER" id="PTHR22838">
    <property type="entry name" value="WD REPEAT PROTEIN 26-RELATED"/>
    <property type="match status" value="1"/>
</dbReference>
<keyword evidence="5" id="KW-1185">Reference proteome</keyword>
<dbReference type="PROSITE" id="PS50294">
    <property type="entry name" value="WD_REPEATS_REGION"/>
    <property type="match status" value="2"/>
</dbReference>
<evidence type="ECO:0000256" key="1">
    <source>
        <dbReference type="ARBA" id="ARBA00022574"/>
    </source>
</evidence>
<dbReference type="PRINTS" id="PR00320">
    <property type="entry name" value="GPROTEINBRPT"/>
</dbReference>
<dbReference type="AlphaFoldDB" id="A0A8H7D6Y1"/>
<dbReference type="InterPro" id="IPR001680">
    <property type="entry name" value="WD40_rpt"/>
</dbReference>
<dbReference type="CDD" id="cd00200">
    <property type="entry name" value="WD40"/>
    <property type="match status" value="1"/>
</dbReference>
<dbReference type="EMBL" id="JACAZH010000007">
    <property type="protein sequence ID" value="KAF7363655.1"/>
    <property type="molecule type" value="Genomic_DNA"/>
</dbReference>
<dbReference type="InterPro" id="IPR051350">
    <property type="entry name" value="WD_repeat-ST_regulator"/>
</dbReference>
<dbReference type="SUPFAM" id="SSF50978">
    <property type="entry name" value="WD40 repeat-like"/>
    <property type="match status" value="1"/>
</dbReference>
<dbReference type="Pfam" id="PF00400">
    <property type="entry name" value="WD40"/>
    <property type="match status" value="5"/>
</dbReference>
<name>A0A8H7D6Y1_9AGAR</name>
<dbReference type="Proteomes" id="UP000623467">
    <property type="component" value="Unassembled WGS sequence"/>
</dbReference>
<dbReference type="InterPro" id="IPR020472">
    <property type="entry name" value="WD40_PAC1"/>
</dbReference>
<dbReference type="InterPro" id="IPR015943">
    <property type="entry name" value="WD40/YVTN_repeat-like_dom_sf"/>
</dbReference>
<comment type="caution">
    <text evidence="4">The sequence shown here is derived from an EMBL/GenBank/DDBJ whole genome shotgun (WGS) entry which is preliminary data.</text>
</comment>
<dbReference type="PANTHER" id="PTHR22838:SF0">
    <property type="entry name" value="WD REPEAT-CONTAINING PROTEIN 26"/>
    <property type="match status" value="1"/>
</dbReference>
<keyword evidence="2" id="KW-0677">Repeat</keyword>